<dbReference type="GO" id="GO:0016491">
    <property type="term" value="F:oxidoreductase activity"/>
    <property type="evidence" value="ECO:0007669"/>
    <property type="project" value="UniProtKB-KW"/>
</dbReference>
<dbReference type="PANTHER" id="PTHR42901">
    <property type="entry name" value="ALCOHOL DEHYDROGENASE"/>
    <property type="match status" value="1"/>
</dbReference>
<sequence length="245" mass="26338">MSDTSTDKRVALVTGASRGIGRAVALELAKAGVHVIAVARTRSQSALEALDDEINESGGSCTLVPLDLKDGDAIDRLGGAIYERWGKLDILIGNAGVLGPMSPLGHIDPKDWAELLDVNLTANFRLIRSMDPLLKLAENARAVFVSSGAAGKHRAYWGGYATTKAALEELVLTYCSECNITNIKCNIVDPGPIRTKMRASAVPGEDPLTLPTPEDIAPLFLELCSPDQTKHGEIIKFYDWANIER</sequence>
<dbReference type="PRINTS" id="PR00081">
    <property type="entry name" value="GDHRDH"/>
</dbReference>
<dbReference type="PANTHER" id="PTHR42901:SF1">
    <property type="entry name" value="ALCOHOL DEHYDROGENASE"/>
    <property type="match status" value="1"/>
</dbReference>
<dbReference type="InterPro" id="IPR036291">
    <property type="entry name" value="NAD(P)-bd_dom_sf"/>
</dbReference>
<keyword evidence="4" id="KW-1185">Reference proteome</keyword>
<reference evidence="3" key="2">
    <citation type="submission" date="2020-09" db="EMBL/GenBank/DDBJ databases">
        <authorList>
            <person name="Sun Q."/>
            <person name="Kim S."/>
        </authorList>
    </citation>
    <scope>NUCLEOTIDE SEQUENCE</scope>
    <source>
        <strain evidence="3">KCTC 42590</strain>
    </source>
</reference>
<dbReference type="Gene3D" id="3.40.50.720">
    <property type="entry name" value="NAD(P)-binding Rossmann-like Domain"/>
    <property type="match status" value="1"/>
</dbReference>
<dbReference type="Pfam" id="PF00106">
    <property type="entry name" value="adh_short"/>
    <property type="match status" value="1"/>
</dbReference>
<proteinExistence type="inferred from homology"/>
<dbReference type="InterPro" id="IPR020904">
    <property type="entry name" value="Sc_DH/Rdtase_CS"/>
</dbReference>
<dbReference type="EMBL" id="BNCI01000002">
    <property type="protein sequence ID" value="GHF28875.1"/>
    <property type="molecule type" value="Genomic_DNA"/>
</dbReference>
<protein>
    <submittedName>
        <fullName evidence="3">Short-chain dehydrogenase</fullName>
    </submittedName>
</protein>
<organism evidence="3 4">
    <name type="scientific">Kordiimonas sediminis</name>
    <dbReference type="NCBI Taxonomy" id="1735581"/>
    <lineage>
        <taxon>Bacteria</taxon>
        <taxon>Pseudomonadati</taxon>
        <taxon>Pseudomonadota</taxon>
        <taxon>Alphaproteobacteria</taxon>
        <taxon>Kordiimonadales</taxon>
        <taxon>Kordiimonadaceae</taxon>
        <taxon>Kordiimonas</taxon>
    </lineage>
</organism>
<name>A0A919AXZ6_9PROT</name>
<evidence type="ECO:0000313" key="4">
    <source>
        <dbReference type="Proteomes" id="UP000630923"/>
    </source>
</evidence>
<dbReference type="SUPFAM" id="SSF51735">
    <property type="entry name" value="NAD(P)-binding Rossmann-fold domains"/>
    <property type="match status" value="1"/>
</dbReference>
<gene>
    <name evidence="3" type="ORF">GCM10017044_25160</name>
</gene>
<dbReference type="PROSITE" id="PS00061">
    <property type="entry name" value="ADH_SHORT"/>
    <property type="match status" value="1"/>
</dbReference>
<reference evidence="3" key="1">
    <citation type="journal article" date="2014" name="Int. J. Syst. Evol. Microbiol.">
        <title>Complete genome sequence of Corynebacterium casei LMG S-19264T (=DSM 44701T), isolated from a smear-ripened cheese.</title>
        <authorList>
            <consortium name="US DOE Joint Genome Institute (JGI-PGF)"/>
            <person name="Walter F."/>
            <person name="Albersmeier A."/>
            <person name="Kalinowski J."/>
            <person name="Ruckert C."/>
        </authorList>
    </citation>
    <scope>NUCLEOTIDE SEQUENCE</scope>
    <source>
        <strain evidence="3">KCTC 42590</strain>
    </source>
</reference>
<evidence type="ECO:0000313" key="3">
    <source>
        <dbReference type="EMBL" id="GHF28875.1"/>
    </source>
</evidence>
<dbReference type="AlphaFoldDB" id="A0A919AXZ6"/>
<dbReference type="InterPro" id="IPR002347">
    <property type="entry name" value="SDR_fam"/>
</dbReference>
<keyword evidence="2" id="KW-0560">Oxidoreductase</keyword>
<dbReference type="Proteomes" id="UP000630923">
    <property type="component" value="Unassembled WGS sequence"/>
</dbReference>
<evidence type="ECO:0000256" key="1">
    <source>
        <dbReference type="ARBA" id="ARBA00006484"/>
    </source>
</evidence>
<evidence type="ECO:0000256" key="2">
    <source>
        <dbReference type="ARBA" id="ARBA00023002"/>
    </source>
</evidence>
<comment type="similarity">
    <text evidence="1">Belongs to the short-chain dehydrogenases/reductases (SDR) family.</text>
</comment>
<accession>A0A919AXZ6</accession>
<dbReference type="RefSeq" id="WP_191253469.1">
    <property type="nucleotide sequence ID" value="NZ_BNCI01000002.1"/>
</dbReference>
<comment type="caution">
    <text evidence="3">The sequence shown here is derived from an EMBL/GenBank/DDBJ whole genome shotgun (WGS) entry which is preliminary data.</text>
</comment>